<keyword evidence="2" id="KW-1185">Reference proteome</keyword>
<accession>A0AAD4HSY2</accession>
<proteinExistence type="predicted"/>
<organism evidence="1 2">
    <name type="scientific">Staphylotrichum longicolle</name>
    <dbReference type="NCBI Taxonomy" id="669026"/>
    <lineage>
        <taxon>Eukaryota</taxon>
        <taxon>Fungi</taxon>
        <taxon>Dikarya</taxon>
        <taxon>Ascomycota</taxon>
        <taxon>Pezizomycotina</taxon>
        <taxon>Sordariomycetes</taxon>
        <taxon>Sordariomycetidae</taxon>
        <taxon>Sordariales</taxon>
        <taxon>Chaetomiaceae</taxon>
        <taxon>Staphylotrichum</taxon>
    </lineage>
</organism>
<dbReference type="Proteomes" id="UP001197093">
    <property type="component" value="Unassembled WGS sequence"/>
</dbReference>
<evidence type="ECO:0000313" key="2">
    <source>
        <dbReference type="Proteomes" id="UP001197093"/>
    </source>
</evidence>
<name>A0AAD4HSY2_9PEZI</name>
<reference evidence="1" key="1">
    <citation type="submission" date="2023-02" db="EMBL/GenBank/DDBJ databases">
        <authorList>
            <person name="Palmer J.M."/>
        </authorList>
    </citation>
    <scope>NUCLEOTIDE SEQUENCE</scope>
    <source>
        <strain evidence="1">FW57</strain>
    </source>
</reference>
<evidence type="ECO:0000313" key="1">
    <source>
        <dbReference type="EMBL" id="KAG7283954.1"/>
    </source>
</evidence>
<dbReference type="AlphaFoldDB" id="A0AAD4HSY2"/>
<sequence length="76" mass="8233">MPVTVKACHLCMNDVRAKLDSMGMPYSTKGNRLVVNITNPTSWAATSLAAMCWRGLQFSYHAAVRNGNTIACSRAA</sequence>
<dbReference type="EMBL" id="JAHCVI010000006">
    <property type="protein sequence ID" value="KAG7283954.1"/>
    <property type="molecule type" value="Genomic_DNA"/>
</dbReference>
<comment type="caution">
    <text evidence="1">The sequence shown here is derived from an EMBL/GenBank/DDBJ whole genome shotgun (WGS) entry which is preliminary data.</text>
</comment>
<gene>
    <name evidence="1" type="ORF">NEMBOFW57_010312</name>
</gene>
<protein>
    <submittedName>
        <fullName evidence="1">Uncharacterized protein</fullName>
    </submittedName>
</protein>